<dbReference type="EMBL" id="LT629701">
    <property type="protein sequence ID" value="SDM56814.1"/>
    <property type="molecule type" value="Genomic_DNA"/>
</dbReference>
<name>A0A1G9UAS0_ALLAB</name>
<gene>
    <name evidence="1" type="ORF">SAMN04489726_2294</name>
</gene>
<proteinExistence type="predicted"/>
<protein>
    <submittedName>
        <fullName evidence="1">Uncharacterized protein</fullName>
    </submittedName>
</protein>
<dbReference type="OrthoDB" id="4829274at2"/>
<dbReference type="AlphaFoldDB" id="A0A1G9UAS0"/>
<dbReference type="InterPro" id="IPR040547">
    <property type="entry name" value="CdiI"/>
</dbReference>
<dbReference type="Proteomes" id="UP000183376">
    <property type="component" value="Chromosome I"/>
</dbReference>
<accession>A0A1G9UAS0</accession>
<reference evidence="1 2" key="1">
    <citation type="submission" date="2016-10" db="EMBL/GenBank/DDBJ databases">
        <authorList>
            <person name="de Groot N.N."/>
        </authorList>
    </citation>
    <scope>NUCLEOTIDE SEQUENCE [LARGE SCALE GENOMIC DNA]</scope>
    <source>
        <strain evidence="1 2">DSM 44149</strain>
    </source>
</reference>
<sequence length="268" mass="29584">MGASEDDPLIRELFGAFLVAVRRQVPRELAALMCEDEAQSFLDTVANPDDDVPAEPVEEPIVRVVGVRVFGDVALARFTQEDDEIRTLHFRRENGRWTVCADAEDDMSLDQLEDDAPSAGHPLRRTPVGRLGAEDLRVLLERGEGLDILLPRVVFRLRWEPLLRGAAFPGDVLLTVLGVDSERWVKDPVALVQMNSVVEAVHRLGNLADHGAPHDVIRGAITEFLARQNLRLSDLVEDRVAPPVAEVEPVQPMEVKRAIVVPTPAGPT</sequence>
<evidence type="ECO:0000313" key="2">
    <source>
        <dbReference type="Proteomes" id="UP000183376"/>
    </source>
</evidence>
<dbReference type="RefSeq" id="WP_052407851.1">
    <property type="nucleotide sequence ID" value="NZ_JOEF01000023.1"/>
</dbReference>
<organism evidence="1 2">
    <name type="scientific">Allokutzneria albata</name>
    <name type="common">Kibdelosporangium albatum</name>
    <dbReference type="NCBI Taxonomy" id="211114"/>
    <lineage>
        <taxon>Bacteria</taxon>
        <taxon>Bacillati</taxon>
        <taxon>Actinomycetota</taxon>
        <taxon>Actinomycetes</taxon>
        <taxon>Pseudonocardiales</taxon>
        <taxon>Pseudonocardiaceae</taxon>
        <taxon>Allokutzneria</taxon>
    </lineage>
</organism>
<evidence type="ECO:0000313" key="1">
    <source>
        <dbReference type="EMBL" id="SDM56814.1"/>
    </source>
</evidence>
<keyword evidence="2" id="KW-1185">Reference proteome</keyword>
<dbReference type="Pfam" id="PF18616">
    <property type="entry name" value="CdiI_3"/>
    <property type="match status" value="1"/>
</dbReference>